<name>A0ABP8M2H1_9BACT</name>
<keyword evidence="1" id="KW-0175">Coiled coil</keyword>
<dbReference type="RefSeq" id="WP_345029684.1">
    <property type="nucleotide sequence ID" value="NZ_BAABEY010000025.1"/>
</dbReference>
<reference evidence="5" key="1">
    <citation type="journal article" date="2019" name="Int. J. Syst. Evol. Microbiol.">
        <title>The Global Catalogue of Microorganisms (GCM) 10K type strain sequencing project: providing services to taxonomists for standard genome sequencing and annotation.</title>
        <authorList>
            <consortium name="The Broad Institute Genomics Platform"/>
            <consortium name="The Broad Institute Genome Sequencing Center for Infectious Disease"/>
            <person name="Wu L."/>
            <person name="Ma J."/>
        </authorList>
    </citation>
    <scope>NUCLEOTIDE SEQUENCE [LARGE SCALE GENOMIC DNA]</scope>
    <source>
        <strain evidence="5">JCM 31920</strain>
    </source>
</reference>
<feature type="compositionally biased region" description="Polar residues" evidence="2">
    <location>
        <begin position="35"/>
        <end position="45"/>
    </location>
</feature>
<feature type="coiled-coil region" evidence="1">
    <location>
        <begin position="77"/>
        <end position="134"/>
    </location>
</feature>
<evidence type="ECO:0000256" key="1">
    <source>
        <dbReference type="SAM" id="Coils"/>
    </source>
</evidence>
<protein>
    <recommendedName>
        <fullName evidence="6">OmpA-like domain-containing protein</fullName>
    </recommendedName>
</protein>
<keyword evidence="3" id="KW-0732">Signal</keyword>
<evidence type="ECO:0000256" key="3">
    <source>
        <dbReference type="SAM" id="SignalP"/>
    </source>
</evidence>
<feature type="region of interest" description="Disordered" evidence="2">
    <location>
        <begin position="35"/>
        <end position="66"/>
    </location>
</feature>
<comment type="caution">
    <text evidence="4">The sequence shown here is derived from an EMBL/GenBank/DDBJ whole genome shotgun (WGS) entry which is preliminary data.</text>
</comment>
<dbReference type="InterPro" id="IPR036737">
    <property type="entry name" value="OmpA-like_sf"/>
</dbReference>
<sequence length="312" mass="34762">MQRRYPFDFLFLLFLVLASSCSRNTRAVQQSSARVKASVSSQQNAGRHLDELSKKSADAAKAEQIDESTDKEIQAYIERERANIEAHIRRLETANQTLEDYKAGTGTSQEKELVAAANEAAGEASKSLRILEEKTRVIVDFLNSETFSKAEVGALFDPGEYVLPAARAKRGKQMFTPIVQKLYLFAQKYESTFKSLKGDVIVTGYSDGTRIDPGSNLHRTLAPIARNKYSIVDPTSTDLNLVLSELRAEAVSEVINSIIREEETKRNNSGIRIEVRTLGRGESIPPGVSQSATINDSRRRVVTFYWVVLPEL</sequence>
<evidence type="ECO:0008006" key="6">
    <source>
        <dbReference type="Google" id="ProtNLM"/>
    </source>
</evidence>
<dbReference type="EMBL" id="BAABEY010000025">
    <property type="protein sequence ID" value="GAA4440971.1"/>
    <property type="molecule type" value="Genomic_DNA"/>
</dbReference>
<dbReference type="Proteomes" id="UP001501508">
    <property type="component" value="Unassembled WGS sequence"/>
</dbReference>
<keyword evidence="5" id="KW-1185">Reference proteome</keyword>
<gene>
    <name evidence="4" type="ORF">GCM10023091_25400</name>
</gene>
<evidence type="ECO:0000313" key="5">
    <source>
        <dbReference type="Proteomes" id="UP001501508"/>
    </source>
</evidence>
<proteinExistence type="predicted"/>
<feature type="compositionally biased region" description="Basic and acidic residues" evidence="2">
    <location>
        <begin position="47"/>
        <end position="66"/>
    </location>
</feature>
<organism evidence="4 5">
    <name type="scientific">Ravibacter arvi</name>
    <dbReference type="NCBI Taxonomy" id="2051041"/>
    <lineage>
        <taxon>Bacteria</taxon>
        <taxon>Pseudomonadati</taxon>
        <taxon>Bacteroidota</taxon>
        <taxon>Cytophagia</taxon>
        <taxon>Cytophagales</taxon>
        <taxon>Spirosomataceae</taxon>
        <taxon>Ravibacter</taxon>
    </lineage>
</organism>
<accession>A0ABP8M2H1</accession>
<feature type="signal peptide" evidence="3">
    <location>
        <begin position="1"/>
        <end position="27"/>
    </location>
</feature>
<dbReference type="PROSITE" id="PS51257">
    <property type="entry name" value="PROKAR_LIPOPROTEIN"/>
    <property type="match status" value="1"/>
</dbReference>
<dbReference type="Gene3D" id="3.30.1330.60">
    <property type="entry name" value="OmpA-like domain"/>
    <property type="match status" value="1"/>
</dbReference>
<evidence type="ECO:0000313" key="4">
    <source>
        <dbReference type="EMBL" id="GAA4440971.1"/>
    </source>
</evidence>
<evidence type="ECO:0000256" key="2">
    <source>
        <dbReference type="SAM" id="MobiDB-lite"/>
    </source>
</evidence>
<feature type="chain" id="PRO_5046729212" description="OmpA-like domain-containing protein" evidence="3">
    <location>
        <begin position="28"/>
        <end position="312"/>
    </location>
</feature>